<reference evidence="5 6" key="1">
    <citation type="submission" date="2020-08" db="EMBL/GenBank/DDBJ databases">
        <title>Genomic Encyclopedia of Type Strains, Phase IV (KMG-IV): sequencing the most valuable type-strain genomes for metagenomic binning, comparative biology and taxonomic classification.</title>
        <authorList>
            <person name="Goeker M."/>
        </authorList>
    </citation>
    <scope>NUCLEOTIDE SEQUENCE [LARGE SCALE GENOMIC DNA]</scope>
    <source>
        <strain evidence="5 6">DSM 21458</strain>
    </source>
</reference>
<dbReference type="PANTHER" id="PTHR34383">
    <property type="entry name" value="POLYPHOSPHATE:AMP PHOSPHOTRANSFERASE-RELATED"/>
    <property type="match status" value="1"/>
</dbReference>
<evidence type="ECO:0000256" key="1">
    <source>
        <dbReference type="ARBA" id="ARBA00022679"/>
    </source>
</evidence>
<accession>A0A841I1D8</accession>
<evidence type="ECO:0000256" key="2">
    <source>
        <dbReference type="ARBA" id="ARBA00022777"/>
    </source>
</evidence>
<proteinExistence type="predicted"/>
<name>A0A841I1D8_9DEIO</name>
<organism evidence="5 6">
    <name type="scientific">Deinobacterium chartae</name>
    <dbReference type="NCBI Taxonomy" id="521158"/>
    <lineage>
        <taxon>Bacteria</taxon>
        <taxon>Thermotogati</taxon>
        <taxon>Deinococcota</taxon>
        <taxon>Deinococci</taxon>
        <taxon>Deinococcales</taxon>
        <taxon>Deinococcaceae</taxon>
        <taxon>Deinobacterium</taxon>
    </lineage>
</organism>
<dbReference type="InterPro" id="IPR022488">
    <property type="entry name" value="PPK2-related"/>
</dbReference>
<dbReference type="InterPro" id="IPR022300">
    <property type="entry name" value="PPK2-rel_1"/>
</dbReference>
<sequence>MQTDAYRVRPGHRVRLDDWDTRDDGGQNRQDAETKTGQLQARMQNLQERLYAEGKRSLLIVLQARDAGGKDGTVKHVMGGFNPLGTSVTPFKVPSAVERAHDFLWRVHALAPAAGHVAIFNRSHYEDVLVPRVHRLLPEEVLDRRLEHIRAFEALLADAQTVQLKFYLHISKEEQRKRLQERLDRPDKHWKFDPKDLEERALWERYTETYEQVLSRTSEEYAPWYVIPADRKWFRNHLITRILVETLEGLDLRYPPAPEGLEHVRIE</sequence>
<dbReference type="AlphaFoldDB" id="A0A841I1D8"/>
<dbReference type="GO" id="GO:0006797">
    <property type="term" value="P:polyphosphate metabolic process"/>
    <property type="evidence" value="ECO:0007669"/>
    <property type="project" value="InterPro"/>
</dbReference>
<dbReference type="NCBIfam" id="TIGR03709">
    <property type="entry name" value="PPK2_rel_1"/>
    <property type="match status" value="1"/>
</dbReference>
<dbReference type="RefSeq" id="WP_183985563.1">
    <property type="nucleotide sequence ID" value="NZ_JACHHG010000004.1"/>
</dbReference>
<comment type="caution">
    <text evidence="5">The sequence shown here is derived from an EMBL/GenBank/DDBJ whole genome shotgun (WGS) entry which is preliminary data.</text>
</comment>
<dbReference type="Pfam" id="PF03976">
    <property type="entry name" value="PPK2"/>
    <property type="match status" value="1"/>
</dbReference>
<evidence type="ECO:0000313" key="6">
    <source>
        <dbReference type="Proteomes" id="UP000569951"/>
    </source>
</evidence>
<evidence type="ECO:0000313" key="5">
    <source>
        <dbReference type="EMBL" id="MBB6097775.1"/>
    </source>
</evidence>
<dbReference type="InterPro" id="IPR016898">
    <property type="entry name" value="Polyphosphate_phosphotransfera"/>
</dbReference>
<keyword evidence="6" id="KW-1185">Reference proteome</keyword>
<dbReference type="GO" id="GO:0008976">
    <property type="term" value="F:polyphosphate kinase activity"/>
    <property type="evidence" value="ECO:0007669"/>
    <property type="project" value="InterPro"/>
</dbReference>
<dbReference type="SUPFAM" id="SSF52540">
    <property type="entry name" value="P-loop containing nucleoside triphosphate hydrolases"/>
    <property type="match status" value="1"/>
</dbReference>
<dbReference type="Proteomes" id="UP000569951">
    <property type="component" value="Unassembled WGS sequence"/>
</dbReference>
<dbReference type="EMBL" id="JACHHG010000004">
    <property type="protein sequence ID" value="MBB6097775.1"/>
    <property type="molecule type" value="Genomic_DNA"/>
</dbReference>
<keyword evidence="2" id="KW-0418">Kinase</keyword>
<evidence type="ECO:0000259" key="4">
    <source>
        <dbReference type="Pfam" id="PF03976"/>
    </source>
</evidence>
<gene>
    <name evidence="5" type="ORF">HNR42_001198</name>
</gene>
<dbReference type="Gene3D" id="3.40.50.300">
    <property type="entry name" value="P-loop containing nucleotide triphosphate hydrolases"/>
    <property type="match status" value="1"/>
</dbReference>
<dbReference type="PIRSF" id="PIRSF028756">
    <property type="entry name" value="PPK2_prd"/>
    <property type="match status" value="1"/>
</dbReference>
<feature type="region of interest" description="Disordered" evidence="3">
    <location>
        <begin position="1"/>
        <end position="38"/>
    </location>
</feature>
<feature type="domain" description="Polyphosphate kinase-2-related" evidence="4">
    <location>
        <begin position="29"/>
        <end position="249"/>
    </location>
</feature>
<dbReference type="InterPro" id="IPR027417">
    <property type="entry name" value="P-loop_NTPase"/>
</dbReference>
<keyword evidence="1 5" id="KW-0808">Transferase</keyword>
<feature type="compositionally biased region" description="Basic and acidic residues" evidence="3">
    <location>
        <begin position="14"/>
        <end position="34"/>
    </location>
</feature>
<dbReference type="PANTHER" id="PTHR34383:SF3">
    <property type="entry name" value="POLYPHOSPHATE:AMP PHOSPHOTRANSFERASE"/>
    <property type="match status" value="1"/>
</dbReference>
<protein>
    <submittedName>
        <fullName evidence="5">PPK2 family polyphosphate:nucleotide phosphotransferase</fullName>
    </submittedName>
</protein>
<evidence type="ECO:0000256" key="3">
    <source>
        <dbReference type="SAM" id="MobiDB-lite"/>
    </source>
</evidence>